<keyword evidence="6" id="KW-0833">Ubl conjugation pathway</keyword>
<protein>
    <recommendedName>
        <fullName evidence="9">Mind bomb SH3 repeat domain-containing protein</fullName>
    </recommendedName>
</protein>
<keyword evidence="2" id="KW-0808">Transferase</keyword>
<dbReference type="KEGG" id="spu:105446583"/>
<accession>A0A7M7SZW1</accession>
<organism evidence="10 11">
    <name type="scientific">Strongylocentrotus purpuratus</name>
    <name type="common">Purple sea urchin</name>
    <dbReference type="NCBI Taxonomy" id="7668"/>
    <lineage>
        <taxon>Eukaryota</taxon>
        <taxon>Metazoa</taxon>
        <taxon>Echinodermata</taxon>
        <taxon>Eleutherozoa</taxon>
        <taxon>Echinozoa</taxon>
        <taxon>Echinoidea</taxon>
        <taxon>Euechinoidea</taxon>
        <taxon>Echinacea</taxon>
        <taxon>Camarodonta</taxon>
        <taxon>Echinidea</taxon>
        <taxon>Strongylocentrotidae</taxon>
        <taxon>Strongylocentrotus</taxon>
    </lineage>
</organism>
<evidence type="ECO:0000259" key="9">
    <source>
        <dbReference type="Pfam" id="PF18346"/>
    </source>
</evidence>
<evidence type="ECO:0000256" key="2">
    <source>
        <dbReference type="ARBA" id="ARBA00022679"/>
    </source>
</evidence>
<dbReference type="GO" id="GO:0008270">
    <property type="term" value="F:zinc ion binding"/>
    <property type="evidence" value="ECO:0007669"/>
    <property type="project" value="UniProtKB-KW"/>
</dbReference>
<reference evidence="10" key="2">
    <citation type="submission" date="2021-01" db="UniProtKB">
        <authorList>
            <consortium name="EnsemblMetazoa"/>
        </authorList>
    </citation>
    <scope>IDENTIFICATION</scope>
</reference>
<keyword evidence="3" id="KW-0479">Metal-binding</keyword>
<evidence type="ECO:0000256" key="4">
    <source>
        <dbReference type="ARBA" id="ARBA00022737"/>
    </source>
</evidence>
<dbReference type="GO" id="GO:0016567">
    <property type="term" value="P:protein ubiquitination"/>
    <property type="evidence" value="ECO:0007669"/>
    <property type="project" value="UniProtKB-UniPathway"/>
</dbReference>
<keyword evidence="11" id="KW-1185">Reference proteome</keyword>
<evidence type="ECO:0000256" key="6">
    <source>
        <dbReference type="ARBA" id="ARBA00022786"/>
    </source>
</evidence>
<dbReference type="GO" id="GO:0016740">
    <property type="term" value="F:transferase activity"/>
    <property type="evidence" value="ECO:0007669"/>
    <property type="project" value="UniProtKB-KW"/>
</dbReference>
<keyword evidence="7" id="KW-0862">Zinc</keyword>
<dbReference type="UniPathway" id="UPA00143"/>
<evidence type="ECO:0000313" key="11">
    <source>
        <dbReference type="Proteomes" id="UP000007110"/>
    </source>
</evidence>
<dbReference type="PANTHER" id="PTHR24202">
    <property type="entry name" value="E3 UBIQUITIN-PROTEIN LIGASE MIB2"/>
    <property type="match status" value="1"/>
</dbReference>
<dbReference type="GeneID" id="105446583"/>
<reference evidence="11" key="1">
    <citation type="submission" date="2015-02" db="EMBL/GenBank/DDBJ databases">
        <title>Genome sequencing for Strongylocentrotus purpuratus.</title>
        <authorList>
            <person name="Murali S."/>
            <person name="Liu Y."/>
            <person name="Vee V."/>
            <person name="English A."/>
            <person name="Wang M."/>
            <person name="Skinner E."/>
            <person name="Han Y."/>
            <person name="Muzny D.M."/>
            <person name="Worley K.C."/>
            <person name="Gibbs R.A."/>
        </authorList>
    </citation>
    <scope>NUCLEOTIDE SEQUENCE</scope>
</reference>
<keyword evidence="5" id="KW-0863">Zinc-finger</keyword>
<keyword evidence="4" id="KW-0677">Repeat</keyword>
<evidence type="ECO:0000313" key="10">
    <source>
        <dbReference type="EnsemblMetazoa" id="XP_030843498"/>
    </source>
</evidence>
<evidence type="ECO:0000256" key="1">
    <source>
        <dbReference type="ARBA" id="ARBA00004906"/>
    </source>
</evidence>
<comment type="pathway">
    <text evidence="1">Protein modification; protein ubiquitination.</text>
</comment>
<dbReference type="InParanoid" id="A0A7M7SZW1"/>
<proteinExistence type="predicted"/>
<feature type="domain" description="Mind bomb SH3 repeat" evidence="9">
    <location>
        <begin position="159"/>
        <end position="223"/>
    </location>
</feature>
<evidence type="ECO:0000256" key="7">
    <source>
        <dbReference type="ARBA" id="ARBA00022833"/>
    </source>
</evidence>
<dbReference type="EnsemblMetazoa" id="XM_030987638">
    <property type="protein sequence ID" value="XP_030843498"/>
    <property type="gene ID" value="LOC105446583"/>
</dbReference>
<feature type="domain" description="Mind bomb SH3 repeat" evidence="9">
    <location>
        <begin position="82"/>
        <end position="149"/>
    </location>
</feature>
<dbReference type="AlphaFoldDB" id="A0A7M7SZW1"/>
<dbReference type="RefSeq" id="XP_030843498.1">
    <property type="nucleotide sequence ID" value="XM_030987638.1"/>
</dbReference>
<dbReference type="Pfam" id="PF18346">
    <property type="entry name" value="SH3_15"/>
    <property type="match status" value="2"/>
</dbReference>
<feature type="region of interest" description="Disordered" evidence="8">
    <location>
        <begin position="42"/>
        <end position="72"/>
    </location>
</feature>
<evidence type="ECO:0000256" key="8">
    <source>
        <dbReference type="SAM" id="MobiDB-lite"/>
    </source>
</evidence>
<dbReference type="InterPro" id="IPR040847">
    <property type="entry name" value="SH3_15"/>
</dbReference>
<evidence type="ECO:0000256" key="3">
    <source>
        <dbReference type="ARBA" id="ARBA00022723"/>
    </source>
</evidence>
<sequence>MVLNGASIYLENVQCRTPLYYIKNAELKKTLKKIAREKIDGDMASWEEPGEDSTENESGADFPAGNQQKIDKPEIEGKEVGLKVGDLVAITLDSETLHIMQQMGGQEWLPEMGNLYGKVAKVTGINSSGNAEVTYPERKEQPFTFNPHVLNKVPRLGKGDRVQINKDLTFVRNLHENSLNGWIDGMEKLYGKVAKVTGINSSGNAEVTYPERKEQPFIFNPDVLNKVWS</sequence>
<name>A0A7M7SZW1_STRPU</name>
<dbReference type="Proteomes" id="UP000007110">
    <property type="component" value="Unassembled WGS sequence"/>
</dbReference>
<dbReference type="PANTHER" id="PTHR24202:SF4">
    <property type="entry name" value="E3 UBIQUITIN-PROTEIN LIGASE MIB2-RELATED"/>
    <property type="match status" value="1"/>
</dbReference>
<evidence type="ECO:0000256" key="5">
    <source>
        <dbReference type="ARBA" id="ARBA00022771"/>
    </source>
</evidence>